<keyword evidence="12" id="KW-1185">Reference proteome</keyword>
<evidence type="ECO:0000313" key="12">
    <source>
        <dbReference type="Proteomes" id="UP000265515"/>
    </source>
</evidence>
<dbReference type="OMA" id="REPNTKK"/>
<keyword evidence="7" id="KW-0472">Membrane</keyword>
<keyword evidence="6" id="KW-0333">Golgi apparatus</keyword>
<feature type="domain" description="GAE" evidence="10">
    <location>
        <begin position="939"/>
        <end position="1059"/>
    </location>
</feature>
<reference evidence="11 12" key="1">
    <citation type="journal article" date="2018" name="Cell">
        <title>The Chara Genome: Secondary Complexity and Implications for Plant Terrestrialization.</title>
        <authorList>
            <person name="Nishiyama T."/>
            <person name="Sakayama H."/>
            <person name="Vries J.D."/>
            <person name="Buschmann H."/>
            <person name="Saint-Marcoux D."/>
            <person name="Ullrich K.K."/>
            <person name="Haas F.B."/>
            <person name="Vanderstraeten L."/>
            <person name="Becker D."/>
            <person name="Lang D."/>
            <person name="Vosolsobe S."/>
            <person name="Rombauts S."/>
            <person name="Wilhelmsson P.K.I."/>
            <person name="Janitza P."/>
            <person name="Kern R."/>
            <person name="Heyl A."/>
            <person name="Rumpler F."/>
            <person name="Villalobos L.I.A.C."/>
            <person name="Clay J.M."/>
            <person name="Skokan R."/>
            <person name="Toyoda A."/>
            <person name="Suzuki Y."/>
            <person name="Kagoshima H."/>
            <person name="Schijlen E."/>
            <person name="Tajeshwar N."/>
            <person name="Catarino B."/>
            <person name="Hetherington A.J."/>
            <person name="Saltykova A."/>
            <person name="Bonnot C."/>
            <person name="Breuninger H."/>
            <person name="Symeonidi A."/>
            <person name="Radhakrishnan G.V."/>
            <person name="Van Nieuwerburgh F."/>
            <person name="Deforce D."/>
            <person name="Chang C."/>
            <person name="Karol K.G."/>
            <person name="Hedrich R."/>
            <person name="Ulvskov P."/>
            <person name="Glockner G."/>
            <person name="Delwiche C.F."/>
            <person name="Petrasek J."/>
            <person name="Van de Peer Y."/>
            <person name="Friml J."/>
            <person name="Beilby M."/>
            <person name="Dolan L."/>
            <person name="Kohara Y."/>
            <person name="Sugano S."/>
            <person name="Fujiyama A."/>
            <person name="Delaux P.-M."/>
            <person name="Quint M."/>
            <person name="TheiBen G."/>
            <person name="Hagemann M."/>
            <person name="Harholt J."/>
            <person name="Dunand C."/>
            <person name="Zachgo S."/>
            <person name="Langdale J."/>
            <person name="Maumus F."/>
            <person name="Straeten D.V.D."/>
            <person name="Gould S.B."/>
            <person name="Rensing S.A."/>
        </authorList>
    </citation>
    <scope>NUCLEOTIDE SEQUENCE [LARGE SCALE GENOMIC DNA]</scope>
    <source>
        <strain evidence="11 12">S276</strain>
    </source>
</reference>
<dbReference type="SUPFAM" id="SSF48371">
    <property type="entry name" value="ARM repeat"/>
    <property type="match status" value="1"/>
</dbReference>
<dbReference type="InterPro" id="IPR011989">
    <property type="entry name" value="ARM-like"/>
</dbReference>
<accession>A0A388K2X3</accession>
<evidence type="ECO:0000256" key="9">
    <source>
        <dbReference type="SAM" id="MobiDB-lite"/>
    </source>
</evidence>
<feature type="region of interest" description="Disordered" evidence="9">
    <location>
        <begin position="1023"/>
        <end position="1059"/>
    </location>
</feature>
<dbReference type="InterPro" id="IPR017107">
    <property type="entry name" value="AP1_complex_gsu"/>
</dbReference>
<dbReference type="SMART" id="SM00809">
    <property type="entry name" value="Alpha_adaptinC2"/>
    <property type="match status" value="1"/>
</dbReference>
<dbReference type="InterPro" id="IPR013041">
    <property type="entry name" value="Clathrin_app_Ig-like_sf"/>
</dbReference>
<keyword evidence="4" id="KW-0813">Transport</keyword>
<dbReference type="FunFam" id="1.25.10.10:FF:000030">
    <property type="entry name" value="AP-1 complex subunit gamma"/>
    <property type="match status" value="1"/>
</dbReference>
<dbReference type="InterPro" id="IPR008152">
    <property type="entry name" value="Clathrin_a/b/g-adaptin_app_Ig"/>
</dbReference>
<dbReference type="STRING" id="69332.A0A388K2X3"/>
<dbReference type="OrthoDB" id="28053at2759"/>
<feature type="region of interest" description="Disordered" evidence="9">
    <location>
        <begin position="593"/>
        <end position="627"/>
    </location>
</feature>
<evidence type="ECO:0000256" key="1">
    <source>
        <dbReference type="ARBA" id="ARBA00004156"/>
    </source>
</evidence>
<feature type="compositionally biased region" description="Basic and acidic residues" evidence="9">
    <location>
        <begin position="1038"/>
        <end position="1059"/>
    </location>
</feature>
<dbReference type="Pfam" id="PF01602">
    <property type="entry name" value="Adaptin_N"/>
    <property type="match status" value="1"/>
</dbReference>
<dbReference type="InterPro" id="IPR050840">
    <property type="entry name" value="Adaptor_Complx_Large_Subunit"/>
</dbReference>
<dbReference type="PIRSF" id="PIRSF037094">
    <property type="entry name" value="AP1_complex_gamma"/>
    <property type="match status" value="1"/>
</dbReference>
<keyword evidence="8" id="KW-0968">Cytoplasmic vesicle</keyword>
<dbReference type="InterPro" id="IPR016024">
    <property type="entry name" value="ARM-type_fold"/>
</dbReference>
<evidence type="ECO:0000259" key="10">
    <source>
        <dbReference type="PROSITE" id="PS50180"/>
    </source>
</evidence>
<evidence type="ECO:0000256" key="2">
    <source>
        <dbReference type="ARBA" id="ARBA00004555"/>
    </source>
</evidence>
<evidence type="ECO:0000256" key="3">
    <source>
        <dbReference type="ARBA" id="ARBA00006613"/>
    </source>
</evidence>
<dbReference type="Gene3D" id="2.60.40.1230">
    <property type="match status" value="1"/>
</dbReference>
<dbReference type="Gene3D" id="1.25.10.10">
    <property type="entry name" value="Leucine-rich Repeat Variant"/>
    <property type="match status" value="1"/>
</dbReference>
<dbReference type="SUPFAM" id="SSF49348">
    <property type="entry name" value="Clathrin adaptor appendage domain"/>
    <property type="match status" value="1"/>
</dbReference>
<dbReference type="PROSITE" id="PS50180">
    <property type="entry name" value="GAE"/>
    <property type="match status" value="1"/>
</dbReference>
<name>A0A388K2X3_CHABU</name>
<evidence type="ECO:0000256" key="5">
    <source>
        <dbReference type="ARBA" id="ARBA00022927"/>
    </source>
</evidence>
<dbReference type="Proteomes" id="UP000265515">
    <property type="component" value="Unassembled WGS sequence"/>
</dbReference>
<comment type="similarity">
    <text evidence="3">Belongs to the adaptor complexes large subunit family.</text>
</comment>
<dbReference type="InterPro" id="IPR002553">
    <property type="entry name" value="Clathrin/coatomer_adapt-like_N"/>
</dbReference>
<evidence type="ECO:0000256" key="7">
    <source>
        <dbReference type="ARBA" id="ARBA00023136"/>
    </source>
</evidence>
<feature type="compositionally biased region" description="Polar residues" evidence="9">
    <location>
        <begin position="606"/>
        <end position="627"/>
    </location>
</feature>
<dbReference type="GO" id="GO:0030121">
    <property type="term" value="C:AP-1 adaptor complex"/>
    <property type="evidence" value="ECO:0007669"/>
    <property type="project" value="InterPro"/>
</dbReference>
<sequence length="1074" mass="113666">MGSRLRDMIRAVRACKTAAEERAVIAKECAALRTAFKEQESDNRHRNVAKLMFIHMLGYPTHFGQMECLKLIAAASFPEKRIGYLGLMLLLDERQEVLMLVTNSLKNDLNHSNQYIVGLALCAMGNICSAEMARDLAPEVEKLLSNSNSYIRKKAALCAIRILRKVPEMVEFLLGPATGLLSDRHHGVLIAGISLAIVLCNSSPVALEHYRKQTPTLVRILKSLVISGYAPEYDVAGITDPFLQVKVLRLLRLVGKGDAESSDLMSDILAQVATNTESNKNAGNAILYECVQTIMAVESISGLRVLAINILGRFLGNRDNNIRYVALNTLVKVVAVDTQAVQRHRQTIVECVKDSDVSIRRRALELVYALVNEHNVKTLTKELLEYLKVSDLEFKSDLTSKISSLVQRFAPSKQWHIDTMIRVMSEAGPYVKDEVCRSLVVLIMNAPELQGYTVRSLYRAFQTAYKGQESLANVTMWALGEYGEMLVCGAGELEGEEPTTVTESDIVDTLENVLKDVRSSNATKGYALVSLLKLSARFAALAPRCKALIAQYKGSLVLELQQRSCEFHGILAKHSNLKVHLADKMPALDETTYRAKGTDVSGQRGPASNPTSPTTAHANGPSTSSAQNNMLADLLDLSVDDTPAAPQSQSAGNMLLDLLSAPVPTAFTSPAPTTGGADMLLDLLSMPVDATPPAAAVTALPTALSKPVAPPPITLPKSASVLPSSASVANGVTSAPSVAPLAPLISVGPSTSSPTKLKDPLEGILQDLLKSSASDVSKSASAPLPVLLSASTPLSSSMPLSGSMPLPGTLSLSGSLLSSGSLPMPGSIAVSSSSSLSSSMPLSGSLALSGSLSGSLPLSGSMSMSGSMPMSGSLPLSASAPLQAAVPLSTAAPLLAAMSATSPLVGGLSILGNLGSSTLPAVPAPFPGMAFKPGFMPAGYPSIVALETSGGLKVVFDFIKPPGNPQTTIIWMTTTNSSNNPFTEFVFQVAVPKFMQLQLDPPSGSSLPPNNGGNITQKVTVTNSQHGQARQGEDGNCEEEHRELDGQRGRDASDVEMAKEWSDDLVASCAGMNS</sequence>
<comment type="caution">
    <text evidence="11">The sequence shown here is derived from an EMBL/GenBank/DDBJ whole genome shotgun (WGS) entry which is preliminary data.</text>
</comment>
<dbReference type="GO" id="GO:0006886">
    <property type="term" value="P:intracellular protein transport"/>
    <property type="evidence" value="ECO:0007669"/>
    <property type="project" value="InterPro"/>
</dbReference>
<evidence type="ECO:0000256" key="6">
    <source>
        <dbReference type="ARBA" id="ARBA00023034"/>
    </source>
</evidence>
<protein>
    <recommendedName>
        <fullName evidence="10">GAE domain-containing protein</fullName>
    </recommendedName>
</protein>
<evidence type="ECO:0000256" key="8">
    <source>
        <dbReference type="ARBA" id="ARBA00023329"/>
    </source>
</evidence>
<dbReference type="GO" id="GO:0016192">
    <property type="term" value="P:vesicle-mediated transport"/>
    <property type="evidence" value="ECO:0007669"/>
    <property type="project" value="InterPro"/>
</dbReference>
<dbReference type="EMBL" id="BFEA01000049">
    <property type="protein sequence ID" value="GBG64377.1"/>
    <property type="molecule type" value="Genomic_DNA"/>
</dbReference>
<evidence type="ECO:0000256" key="4">
    <source>
        <dbReference type="ARBA" id="ARBA00022448"/>
    </source>
</evidence>
<dbReference type="PANTHER" id="PTHR22780">
    <property type="entry name" value="ADAPTIN, ALPHA/GAMMA/EPSILON"/>
    <property type="match status" value="1"/>
</dbReference>
<proteinExistence type="inferred from homology"/>
<evidence type="ECO:0000313" key="11">
    <source>
        <dbReference type="EMBL" id="GBG64377.1"/>
    </source>
</evidence>
<dbReference type="AlphaFoldDB" id="A0A388K2X3"/>
<gene>
    <name evidence="11" type="ORF">CBR_g41578</name>
</gene>
<organism evidence="11 12">
    <name type="scientific">Chara braunii</name>
    <name type="common">Braun's stonewort</name>
    <dbReference type="NCBI Taxonomy" id="69332"/>
    <lineage>
        <taxon>Eukaryota</taxon>
        <taxon>Viridiplantae</taxon>
        <taxon>Streptophyta</taxon>
        <taxon>Charophyceae</taxon>
        <taxon>Charales</taxon>
        <taxon>Characeae</taxon>
        <taxon>Chara</taxon>
    </lineage>
</organism>
<dbReference type="Pfam" id="PF02883">
    <property type="entry name" value="Alpha_adaptinC2"/>
    <property type="match status" value="1"/>
</dbReference>
<dbReference type="Gramene" id="GBG64377">
    <property type="protein sequence ID" value="GBG64377"/>
    <property type="gene ID" value="CBR_g41578"/>
</dbReference>
<comment type="subcellular location">
    <subcellularLocation>
        <location evidence="1">Cytoplasmic vesicle membrane</location>
    </subcellularLocation>
    <subcellularLocation>
        <location evidence="2">Golgi apparatus</location>
    </subcellularLocation>
</comment>
<keyword evidence="5" id="KW-0653">Protein transport</keyword>
<dbReference type="InterPro" id="IPR008153">
    <property type="entry name" value="GAE_dom"/>
</dbReference>